<evidence type="ECO:0000259" key="1">
    <source>
        <dbReference type="Pfam" id="PF13404"/>
    </source>
</evidence>
<evidence type="ECO:0000313" key="2">
    <source>
        <dbReference type="EMBL" id="BBC29602.1"/>
    </source>
</evidence>
<dbReference type="EMBL" id="AP018448">
    <property type="protein sequence ID" value="BBC29602.1"/>
    <property type="molecule type" value="Genomic_DNA"/>
</dbReference>
<reference evidence="2 3" key="1">
    <citation type="journal article" date="2010" name="ChemBioChem">
        <title>Cloning and characterization of the biosynthetic gene cluster of 16-membered macrolide antibiotic FD-891: involvement of a dual functional cytochrome P450 monooxygenase catalyzing epoxidation and hydroxylation.</title>
        <authorList>
            <person name="Kudo F."/>
            <person name="Motegi A."/>
            <person name="Mizoue K."/>
            <person name="Eguchi T."/>
        </authorList>
    </citation>
    <scope>NUCLEOTIDE SEQUENCE [LARGE SCALE GENOMIC DNA]</scope>
    <source>
        <strain evidence="2 3">A-8890</strain>
    </source>
</reference>
<dbReference type="SUPFAM" id="SSF46785">
    <property type="entry name" value="Winged helix' DNA-binding domain"/>
    <property type="match status" value="1"/>
</dbReference>
<feature type="domain" description="HTH asnC-type" evidence="1">
    <location>
        <begin position="2"/>
        <end position="42"/>
    </location>
</feature>
<gene>
    <name evidence="2" type="ORF">SGFS_008960</name>
</gene>
<sequence length="126" mass="13607">MLTEVDLELIHALQLQPRAAWAELGRTLGVDAVTTSRRFGRLADRGEIWVGVSPGPRLFEQLCVAFAEIDCTAGAALSVASTLAGHPHAVTVERSADTHRLLATLATSTWRPWATTPSTSCPRFRA</sequence>
<dbReference type="RefSeq" id="WP_286247757.1">
    <property type="nucleotide sequence ID" value="NZ_AP018448.1"/>
</dbReference>
<dbReference type="Proteomes" id="UP001321542">
    <property type="component" value="Chromosome"/>
</dbReference>
<accession>A0ABN5V8M8</accession>
<dbReference type="PRINTS" id="PR00033">
    <property type="entry name" value="HTHASNC"/>
</dbReference>
<dbReference type="InterPro" id="IPR000485">
    <property type="entry name" value="AsnC-type_HTH_dom"/>
</dbReference>
<dbReference type="InterPro" id="IPR036390">
    <property type="entry name" value="WH_DNA-bd_sf"/>
</dbReference>
<name>A0ABN5V8M8_9ACTN</name>
<protein>
    <recommendedName>
        <fullName evidence="1">HTH asnC-type domain-containing protein</fullName>
    </recommendedName>
</protein>
<dbReference type="Pfam" id="PF13404">
    <property type="entry name" value="HTH_AsnC-type"/>
    <property type="match status" value="1"/>
</dbReference>
<evidence type="ECO:0000313" key="3">
    <source>
        <dbReference type="Proteomes" id="UP001321542"/>
    </source>
</evidence>
<keyword evidence="3" id="KW-1185">Reference proteome</keyword>
<dbReference type="InterPro" id="IPR036388">
    <property type="entry name" value="WH-like_DNA-bd_sf"/>
</dbReference>
<dbReference type="Gene3D" id="1.10.10.10">
    <property type="entry name" value="Winged helix-like DNA-binding domain superfamily/Winged helix DNA-binding domain"/>
    <property type="match status" value="1"/>
</dbReference>
<reference evidence="2 3" key="2">
    <citation type="journal article" date="2023" name="ChemBioChem">
        <title>Acyltransferase Domain Exchange between Two Independent Type I Polyketide Synthases in the Same Producer Strain of Macrolide Antibiotics.</title>
        <authorList>
            <person name="Kudo F."/>
            <person name="Kishikawa K."/>
            <person name="Tsuboi K."/>
            <person name="Kido T."/>
            <person name="Usui T."/>
            <person name="Hashimoto J."/>
            <person name="Shin-Ya K."/>
            <person name="Miyanaga A."/>
            <person name="Eguchi T."/>
        </authorList>
    </citation>
    <scope>NUCLEOTIDE SEQUENCE [LARGE SCALE GENOMIC DNA]</scope>
    <source>
        <strain evidence="2 3">A-8890</strain>
    </source>
</reference>
<organism evidence="2 3">
    <name type="scientific">Streptomyces graminofaciens</name>
    <dbReference type="NCBI Taxonomy" id="68212"/>
    <lineage>
        <taxon>Bacteria</taxon>
        <taxon>Bacillati</taxon>
        <taxon>Actinomycetota</taxon>
        <taxon>Actinomycetes</taxon>
        <taxon>Kitasatosporales</taxon>
        <taxon>Streptomycetaceae</taxon>
        <taxon>Streptomyces</taxon>
    </lineage>
</organism>
<proteinExistence type="predicted"/>